<dbReference type="EMBL" id="CP081869">
    <property type="protein sequence ID" value="QZN99426.1"/>
    <property type="molecule type" value="Genomic_DNA"/>
</dbReference>
<dbReference type="InterPro" id="IPR010971">
    <property type="entry name" value="UbiH/COQ6"/>
</dbReference>
<evidence type="ECO:0000256" key="1">
    <source>
        <dbReference type="ARBA" id="ARBA00001974"/>
    </source>
</evidence>
<keyword evidence="4" id="KW-0285">Flavoprotein</keyword>
<dbReference type="InterPro" id="IPR002938">
    <property type="entry name" value="FAD-bd"/>
</dbReference>
<proteinExistence type="inferred from homology"/>
<dbReference type="RefSeq" id="WP_261402491.1">
    <property type="nucleotide sequence ID" value="NZ_CP081869.1"/>
</dbReference>
<evidence type="ECO:0000313" key="10">
    <source>
        <dbReference type="Proteomes" id="UP000825701"/>
    </source>
</evidence>
<dbReference type="PRINTS" id="PR00420">
    <property type="entry name" value="RNGMNOXGNASE"/>
</dbReference>
<reference evidence="9" key="1">
    <citation type="submission" date="2021-08" db="EMBL/GenBank/DDBJ databases">
        <authorList>
            <person name="Zhang H."/>
            <person name="Xu M."/>
            <person name="Yu Z."/>
            <person name="Yang L."/>
            <person name="Cai Y."/>
        </authorList>
    </citation>
    <scope>NUCLEOTIDE SEQUENCE</scope>
    <source>
        <strain evidence="9">CHL1</strain>
    </source>
</reference>
<keyword evidence="5" id="KW-0274">FAD</keyword>
<comment type="cofactor">
    <cofactor evidence="1">
        <name>FAD</name>
        <dbReference type="ChEBI" id="CHEBI:57692"/>
    </cofactor>
</comment>
<accession>A0A9E6R8H0</accession>
<evidence type="ECO:0000256" key="6">
    <source>
        <dbReference type="ARBA" id="ARBA00023002"/>
    </source>
</evidence>
<dbReference type="SUPFAM" id="SSF51905">
    <property type="entry name" value="FAD/NAD(P)-binding domain"/>
    <property type="match status" value="1"/>
</dbReference>
<keyword evidence="6" id="KW-0560">Oxidoreductase</keyword>
<organism evidence="9 10">
    <name type="scientific">Chenggangzhangella methanolivorans</name>
    <dbReference type="NCBI Taxonomy" id="1437009"/>
    <lineage>
        <taxon>Bacteria</taxon>
        <taxon>Pseudomonadati</taxon>
        <taxon>Pseudomonadota</taxon>
        <taxon>Alphaproteobacteria</taxon>
        <taxon>Hyphomicrobiales</taxon>
        <taxon>Methylopilaceae</taxon>
        <taxon>Chenggangzhangella</taxon>
    </lineage>
</organism>
<evidence type="ECO:0000256" key="7">
    <source>
        <dbReference type="ARBA" id="ARBA00023033"/>
    </source>
</evidence>
<dbReference type="PANTHER" id="PTHR43876:SF7">
    <property type="entry name" value="UBIQUINONE BIOSYNTHESIS MONOOXYGENASE COQ6, MITOCHONDRIAL"/>
    <property type="match status" value="1"/>
</dbReference>
<dbReference type="GO" id="GO:0006744">
    <property type="term" value="P:ubiquinone biosynthetic process"/>
    <property type="evidence" value="ECO:0007669"/>
    <property type="project" value="InterPro"/>
</dbReference>
<evidence type="ECO:0000313" key="9">
    <source>
        <dbReference type="EMBL" id="QZN99426.1"/>
    </source>
</evidence>
<evidence type="ECO:0000256" key="5">
    <source>
        <dbReference type="ARBA" id="ARBA00022827"/>
    </source>
</evidence>
<dbReference type="InterPro" id="IPR051205">
    <property type="entry name" value="UbiH/COQ6_monooxygenase"/>
</dbReference>
<keyword evidence="10" id="KW-1185">Reference proteome</keyword>
<dbReference type="InterPro" id="IPR036188">
    <property type="entry name" value="FAD/NAD-bd_sf"/>
</dbReference>
<dbReference type="PANTHER" id="PTHR43876">
    <property type="entry name" value="UBIQUINONE BIOSYNTHESIS MONOOXYGENASE COQ6, MITOCHONDRIAL"/>
    <property type="match status" value="1"/>
</dbReference>
<gene>
    <name evidence="9" type="ORF">K6K41_22180</name>
</gene>
<name>A0A9E6R8H0_9HYPH</name>
<evidence type="ECO:0000256" key="3">
    <source>
        <dbReference type="ARBA" id="ARBA00005349"/>
    </source>
</evidence>
<dbReference type="AlphaFoldDB" id="A0A9E6R8H0"/>
<evidence type="ECO:0000259" key="8">
    <source>
        <dbReference type="Pfam" id="PF01494"/>
    </source>
</evidence>
<comment type="pathway">
    <text evidence="2">Cofactor biosynthesis; ubiquinone biosynthesis.</text>
</comment>
<keyword evidence="7" id="KW-0503">Monooxygenase</keyword>
<comment type="similarity">
    <text evidence="3">Belongs to the UbiH/COQ6 family.</text>
</comment>
<dbReference type="NCBIfam" id="NF005691">
    <property type="entry name" value="PRK07494.1"/>
    <property type="match status" value="1"/>
</dbReference>
<evidence type="ECO:0000256" key="2">
    <source>
        <dbReference type="ARBA" id="ARBA00004749"/>
    </source>
</evidence>
<dbReference type="NCBIfam" id="TIGR01988">
    <property type="entry name" value="Ubi-OHases"/>
    <property type="match status" value="1"/>
</dbReference>
<sequence length="391" mass="40774">MTTKACDVAVVGGGPAGLLAALLAARSGAVTVLVAPPPPADTRTTALIGGSVEILKAARVWDALASEAAPLKSLRIADAGRRLFRAPEALFHAEELGLEAFGWNVANARLTALLTEALRAEPNAEIVPQAAAASRPGEDAVEIEAADGTPITARLAIAADGRRSLMREAAGVTLKSRRAPQEALAFSVSHTREHDFVSTELHYEEGPFTLVPLPGKRSSLVWACQPERAERLAGLSPEELGRAATEAAGRLLGPMTVEGRVGRFPIEIGSALRLAANRTLLVGEAAHVLPPIGAQGLNLGFRDAAAAGKVVARSIAEGRDPGGDASLRAYARARSADVWSRTAATDLLNRSLLTEFAPLHAARGLGLAAISRVGPLRRFVMREGLLGGPQF</sequence>
<dbReference type="Pfam" id="PF01494">
    <property type="entry name" value="FAD_binding_3"/>
    <property type="match status" value="1"/>
</dbReference>
<evidence type="ECO:0000256" key="4">
    <source>
        <dbReference type="ARBA" id="ARBA00022630"/>
    </source>
</evidence>
<protein>
    <submittedName>
        <fullName evidence="9">UbiH/UbiF family hydroxylase</fullName>
    </submittedName>
</protein>
<dbReference type="Proteomes" id="UP000825701">
    <property type="component" value="Chromosome"/>
</dbReference>
<feature type="domain" description="FAD-binding" evidence="8">
    <location>
        <begin position="6"/>
        <end position="340"/>
    </location>
</feature>
<dbReference type="KEGG" id="cmet:K6K41_22180"/>
<dbReference type="GO" id="GO:0016705">
    <property type="term" value="F:oxidoreductase activity, acting on paired donors, with incorporation or reduction of molecular oxygen"/>
    <property type="evidence" value="ECO:0007669"/>
    <property type="project" value="InterPro"/>
</dbReference>
<dbReference type="GO" id="GO:0004497">
    <property type="term" value="F:monooxygenase activity"/>
    <property type="evidence" value="ECO:0007669"/>
    <property type="project" value="UniProtKB-KW"/>
</dbReference>
<dbReference type="GO" id="GO:0071949">
    <property type="term" value="F:FAD binding"/>
    <property type="evidence" value="ECO:0007669"/>
    <property type="project" value="InterPro"/>
</dbReference>
<dbReference type="Gene3D" id="3.50.50.60">
    <property type="entry name" value="FAD/NAD(P)-binding domain"/>
    <property type="match status" value="2"/>
</dbReference>